<dbReference type="InterPro" id="IPR050245">
    <property type="entry name" value="PrsA_foldase"/>
</dbReference>
<evidence type="ECO:0000259" key="2">
    <source>
        <dbReference type="PROSITE" id="PS50198"/>
    </source>
</evidence>
<dbReference type="InterPro" id="IPR046357">
    <property type="entry name" value="PPIase_dom_sf"/>
</dbReference>
<dbReference type="SUPFAM" id="SSF54534">
    <property type="entry name" value="FKBP-like"/>
    <property type="match status" value="1"/>
</dbReference>
<dbReference type="InterPro" id="IPR027304">
    <property type="entry name" value="Trigger_fact/SurA_dom_sf"/>
</dbReference>
<evidence type="ECO:0000256" key="1">
    <source>
        <dbReference type="PROSITE-ProRule" id="PRU00278"/>
    </source>
</evidence>
<proteinExistence type="predicted"/>
<accession>A0ABV1IX25</accession>
<dbReference type="PROSITE" id="PS01096">
    <property type="entry name" value="PPIC_PPIASE_1"/>
    <property type="match status" value="1"/>
</dbReference>
<dbReference type="GO" id="GO:0003755">
    <property type="term" value="F:peptidyl-prolyl cis-trans isomerase activity"/>
    <property type="evidence" value="ECO:0007669"/>
    <property type="project" value="UniProtKB-EC"/>
</dbReference>
<keyword evidence="4" id="KW-1185">Reference proteome</keyword>
<dbReference type="RefSeq" id="WP_117945118.1">
    <property type="nucleotide sequence ID" value="NZ_JBBNIN010000019.1"/>
</dbReference>
<keyword evidence="1" id="KW-0697">Rotamase</keyword>
<organism evidence="3 4">
    <name type="scientific">Anaerostipes amylophilus</name>
    <dbReference type="NCBI Taxonomy" id="2981779"/>
    <lineage>
        <taxon>Bacteria</taxon>
        <taxon>Bacillati</taxon>
        <taxon>Bacillota</taxon>
        <taxon>Clostridia</taxon>
        <taxon>Lachnospirales</taxon>
        <taxon>Lachnospiraceae</taxon>
        <taxon>Anaerostipes</taxon>
    </lineage>
</organism>
<gene>
    <name evidence="3" type="ORF">AAAU51_11415</name>
</gene>
<dbReference type="SUPFAM" id="SSF109998">
    <property type="entry name" value="Triger factor/SurA peptide-binding domain-like"/>
    <property type="match status" value="1"/>
</dbReference>
<dbReference type="PROSITE" id="PS50198">
    <property type="entry name" value="PPIC_PPIASE_2"/>
    <property type="match status" value="1"/>
</dbReference>
<dbReference type="EMBL" id="JBBNIN010000019">
    <property type="protein sequence ID" value="MEQ2711776.1"/>
    <property type="molecule type" value="Genomic_DNA"/>
</dbReference>
<dbReference type="InterPro" id="IPR023058">
    <property type="entry name" value="PPIase_PpiC_CS"/>
</dbReference>
<evidence type="ECO:0000313" key="3">
    <source>
        <dbReference type="EMBL" id="MEQ2711776.1"/>
    </source>
</evidence>
<dbReference type="Gene3D" id="3.10.50.40">
    <property type="match status" value="1"/>
</dbReference>
<reference evidence="3 4" key="1">
    <citation type="submission" date="2024-04" db="EMBL/GenBank/DDBJ databases">
        <title>Human intestinal bacterial collection.</title>
        <authorList>
            <person name="Pauvert C."/>
            <person name="Hitch T.C.A."/>
            <person name="Clavel T."/>
        </authorList>
    </citation>
    <scope>NUCLEOTIDE SEQUENCE [LARGE SCALE GENOMIC DNA]</scope>
    <source>
        <strain evidence="3 4">CLA-AA-H249</strain>
    </source>
</reference>
<protein>
    <submittedName>
        <fullName evidence="3">Peptidylprolyl isomerase</fullName>
        <ecNumber evidence="3">5.2.1.8</ecNumber>
    </submittedName>
</protein>
<evidence type="ECO:0000313" key="4">
    <source>
        <dbReference type="Proteomes" id="UP001482154"/>
    </source>
</evidence>
<dbReference type="EC" id="5.2.1.8" evidence="3"/>
<feature type="domain" description="PpiC" evidence="2">
    <location>
        <begin position="114"/>
        <end position="204"/>
    </location>
</feature>
<sequence>MDNQNVLAVVAGEEITQKDVDALIAALPKEQQAYASNEHFRNQCLEQIITVHLFAKLGEEMQLEETDAFQDNLAHAKREILAQMAVGEAMKDIAVTEEETKEYYKANENQFMAGETVHAKHILVDEEDKCQEILEKIVAEEITFEDAAKEFSTCPSKQQGGDLGAFTRGQMVKEFEDAAFAAEIGHIVGPVKTQFGYHLIKVEDKKDAQASVYEDVADTIKNIILQQKRNDVYGNKVAELKEKYVTK</sequence>
<dbReference type="Proteomes" id="UP001482154">
    <property type="component" value="Unassembled WGS sequence"/>
</dbReference>
<comment type="caution">
    <text evidence="3">The sequence shown here is derived from an EMBL/GenBank/DDBJ whole genome shotgun (WGS) entry which is preliminary data.</text>
</comment>
<dbReference type="PANTHER" id="PTHR47245:SF2">
    <property type="entry name" value="PEPTIDYL-PROLYL CIS-TRANS ISOMERASE HP_0175-RELATED"/>
    <property type="match status" value="1"/>
</dbReference>
<dbReference type="PANTHER" id="PTHR47245">
    <property type="entry name" value="PEPTIDYLPROLYL ISOMERASE"/>
    <property type="match status" value="1"/>
</dbReference>
<name>A0ABV1IX25_9FIRM</name>
<keyword evidence="1 3" id="KW-0413">Isomerase</keyword>
<dbReference type="Pfam" id="PF00639">
    <property type="entry name" value="Rotamase"/>
    <property type="match status" value="1"/>
</dbReference>
<dbReference type="InterPro" id="IPR000297">
    <property type="entry name" value="PPIase_PpiC"/>
</dbReference>
<dbReference type="Gene3D" id="1.10.8.1040">
    <property type="match status" value="1"/>
</dbReference>